<sequence length="219" mass="22711">MRAAASLAVLALAACAGCTTLRGEVAMPPHDSMPELALETPQGRSGGLYAPGNLRPLTADDRAWRVGDVLTVVLQESTQASNRSDAAVSKQSSIQMGAGRLLGSDVDLDTELGLKRGTTGSGSTTQQASLTGSVTVVVQKVLPNGLLQVDGQKSLALNQGVETVRLSGYVRPGDIDTGNLVSSQRVANASIQYSGRGTVANASRSGWLARFFNHPLVPL</sequence>
<dbReference type="PROSITE" id="PS51257">
    <property type="entry name" value="PROKAR_LIPOPROTEIN"/>
    <property type="match status" value="1"/>
</dbReference>
<keyword evidence="14" id="KW-0282">Flagellum</keyword>
<dbReference type="RefSeq" id="WP_037034273.1">
    <property type="nucleotide sequence ID" value="NZ_VLJS01000114.1"/>
</dbReference>
<evidence type="ECO:0000313" key="14">
    <source>
        <dbReference type="EMBL" id="TWH03407.1"/>
    </source>
</evidence>
<dbReference type="GO" id="GO:0071973">
    <property type="term" value="P:bacterial-type flagellum-dependent cell motility"/>
    <property type="evidence" value="ECO:0007669"/>
    <property type="project" value="InterPro"/>
</dbReference>
<evidence type="ECO:0000256" key="10">
    <source>
        <dbReference type="ARBA" id="ARBA00023288"/>
    </source>
</evidence>
<gene>
    <name evidence="11" type="primary">flgH</name>
    <name evidence="14" type="ORF">L613_008000000110</name>
</gene>
<keyword evidence="14" id="KW-0969">Cilium</keyword>
<evidence type="ECO:0000256" key="3">
    <source>
        <dbReference type="ARBA" id="ARBA00006929"/>
    </source>
</evidence>
<keyword evidence="14" id="KW-0966">Cell projection</keyword>
<dbReference type="AlphaFoldDB" id="A0A562D0V2"/>
<comment type="function">
    <text evidence="1 11">Assembles around the rod to form the L-ring and probably protects the motor/basal body from shearing forces during rotation.</text>
</comment>
<evidence type="ECO:0000256" key="9">
    <source>
        <dbReference type="ARBA" id="ARBA00023237"/>
    </source>
</evidence>
<dbReference type="HAMAP" id="MF_00415">
    <property type="entry name" value="FlgH"/>
    <property type="match status" value="1"/>
</dbReference>
<dbReference type="GO" id="GO:0009279">
    <property type="term" value="C:cell outer membrane"/>
    <property type="evidence" value="ECO:0007669"/>
    <property type="project" value="UniProtKB-SubCell"/>
</dbReference>
<dbReference type="InterPro" id="IPR000527">
    <property type="entry name" value="Flag_Lring"/>
</dbReference>
<evidence type="ECO:0000256" key="12">
    <source>
        <dbReference type="SAM" id="MobiDB-lite"/>
    </source>
</evidence>
<reference evidence="14 15" key="1">
    <citation type="submission" date="2019-07" db="EMBL/GenBank/DDBJ databases">
        <title>Genome sequencing of lignin-degrading bacterial isolates.</title>
        <authorList>
            <person name="Gladden J."/>
        </authorList>
    </citation>
    <scope>NUCLEOTIDE SEQUENCE [LARGE SCALE GENOMIC DNA]</scope>
    <source>
        <strain evidence="14 15">J19</strain>
    </source>
</reference>
<dbReference type="PANTHER" id="PTHR34933">
    <property type="entry name" value="FLAGELLAR L-RING PROTEIN"/>
    <property type="match status" value="1"/>
</dbReference>
<evidence type="ECO:0000256" key="8">
    <source>
        <dbReference type="ARBA" id="ARBA00023143"/>
    </source>
</evidence>
<organism evidence="14 15">
    <name type="scientific">Pseudoxanthomonas taiwanensis J19</name>
    <dbReference type="NCBI Taxonomy" id="935569"/>
    <lineage>
        <taxon>Bacteria</taxon>
        <taxon>Pseudomonadati</taxon>
        <taxon>Pseudomonadota</taxon>
        <taxon>Gammaproteobacteria</taxon>
        <taxon>Lysobacterales</taxon>
        <taxon>Lysobacteraceae</taxon>
        <taxon>Pseudoxanthomonas</taxon>
    </lineage>
</organism>
<evidence type="ECO:0000313" key="15">
    <source>
        <dbReference type="Proteomes" id="UP000321583"/>
    </source>
</evidence>
<dbReference type="EMBL" id="VLJS01000114">
    <property type="protein sequence ID" value="TWH03407.1"/>
    <property type="molecule type" value="Genomic_DNA"/>
</dbReference>
<evidence type="ECO:0000256" key="5">
    <source>
        <dbReference type="ARBA" id="ARBA00022729"/>
    </source>
</evidence>
<keyword evidence="15" id="KW-1185">Reference proteome</keyword>
<keyword evidence="8 11" id="KW-0975">Bacterial flagellum</keyword>
<accession>A0A562D0V2</accession>
<keyword evidence="5 11" id="KW-0732">Signal</keyword>
<evidence type="ECO:0000256" key="11">
    <source>
        <dbReference type="HAMAP-Rule" id="MF_00415"/>
    </source>
</evidence>
<evidence type="ECO:0000256" key="13">
    <source>
        <dbReference type="SAM" id="SignalP"/>
    </source>
</evidence>
<evidence type="ECO:0000256" key="4">
    <source>
        <dbReference type="ARBA" id="ARBA00011439"/>
    </source>
</evidence>
<dbReference type="GO" id="GO:0009427">
    <property type="term" value="C:bacterial-type flagellum basal body, distal rod, L ring"/>
    <property type="evidence" value="ECO:0007669"/>
    <property type="project" value="InterPro"/>
</dbReference>
<feature type="region of interest" description="Disordered" evidence="12">
    <location>
        <begin position="32"/>
        <end position="52"/>
    </location>
</feature>
<dbReference type="PRINTS" id="PR01008">
    <property type="entry name" value="FLGLRINGFLGH"/>
</dbReference>
<evidence type="ECO:0000256" key="7">
    <source>
        <dbReference type="ARBA" id="ARBA00023139"/>
    </source>
</evidence>
<name>A0A562D0V2_9GAMM</name>
<comment type="subcellular location">
    <subcellularLocation>
        <location evidence="11">Cell outer membrane</location>
        <topology evidence="11">Lipid-anchor</topology>
    </subcellularLocation>
    <subcellularLocation>
        <location evidence="11">Bacterial flagellum basal body</location>
    </subcellularLocation>
    <subcellularLocation>
        <location evidence="2">Membrane</location>
        <topology evidence="2">Lipid-anchor</topology>
    </subcellularLocation>
</comment>
<keyword evidence="10 11" id="KW-0449">Lipoprotein</keyword>
<comment type="caution">
    <text evidence="14">The sequence shown here is derived from an EMBL/GenBank/DDBJ whole genome shotgun (WGS) entry which is preliminary data.</text>
</comment>
<keyword evidence="9 11" id="KW-0998">Cell outer membrane</keyword>
<dbReference type="GO" id="GO:0003774">
    <property type="term" value="F:cytoskeletal motor activity"/>
    <property type="evidence" value="ECO:0007669"/>
    <property type="project" value="InterPro"/>
</dbReference>
<evidence type="ECO:0000256" key="1">
    <source>
        <dbReference type="ARBA" id="ARBA00002591"/>
    </source>
</evidence>
<keyword evidence="6 11" id="KW-0472">Membrane</keyword>
<dbReference type="PANTHER" id="PTHR34933:SF1">
    <property type="entry name" value="FLAGELLAR L-RING PROTEIN"/>
    <property type="match status" value="1"/>
</dbReference>
<feature type="chain" id="PRO_5021776892" description="Flagellar L-ring protein" evidence="13">
    <location>
        <begin position="17"/>
        <end position="219"/>
    </location>
</feature>
<proteinExistence type="inferred from homology"/>
<comment type="subunit">
    <text evidence="4 11">The basal body constitutes a major portion of the flagellar organelle and consists of four rings (L,P,S, and M) mounted on a central rod.</text>
</comment>
<dbReference type="Proteomes" id="UP000321583">
    <property type="component" value="Unassembled WGS sequence"/>
</dbReference>
<feature type="signal peptide" evidence="13">
    <location>
        <begin position="1"/>
        <end position="16"/>
    </location>
</feature>
<dbReference type="Pfam" id="PF02107">
    <property type="entry name" value="FlgH"/>
    <property type="match status" value="1"/>
</dbReference>
<keyword evidence="7" id="KW-0564">Palmitate</keyword>
<dbReference type="OrthoDB" id="9789463at2"/>
<comment type="similarity">
    <text evidence="3 11">Belongs to the FlgH family.</text>
</comment>
<evidence type="ECO:0000256" key="6">
    <source>
        <dbReference type="ARBA" id="ARBA00023136"/>
    </source>
</evidence>
<evidence type="ECO:0000256" key="2">
    <source>
        <dbReference type="ARBA" id="ARBA00004635"/>
    </source>
</evidence>
<protein>
    <recommendedName>
        <fullName evidence="11">Flagellar L-ring protein</fullName>
    </recommendedName>
    <alternativeName>
        <fullName evidence="11">Basal body L-ring protein</fullName>
    </alternativeName>
</protein>